<keyword evidence="2" id="KW-1185">Reference proteome</keyword>
<dbReference type="KEGG" id="dalk:DSCA_61030"/>
<evidence type="ECO:0000313" key="2">
    <source>
        <dbReference type="Proteomes" id="UP000427906"/>
    </source>
</evidence>
<reference evidence="1 2" key="1">
    <citation type="submission" date="2019-11" db="EMBL/GenBank/DDBJ databases">
        <title>Comparative genomics of hydrocarbon-degrading Desulfosarcina strains.</title>
        <authorList>
            <person name="Watanabe M."/>
            <person name="Kojima H."/>
            <person name="Fukui M."/>
        </authorList>
    </citation>
    <scope>NUCLEOTIDE SEQUENCE [LARGE SCALE GENOMIC DNA]</scope>
    <source>
        <strain evidence="1 2">PL12</strain>
    </source>
</reference>
<evidence type="ECO:0000313" key="1">
    <source>
        <dbReference type="EMBL" id="BBO72173.1"/>
    </source>
</evidence>
<dbReference type="InterPro" id="IPR008947">
    <property type="entry name" value="PLipase_C/P1_nuclease_dom_sf"/>
</dbReference>
<dbReference type="Gene3D" id="1.10.575.10">
    <property type="entry name" value="P1 Nuclease"/>
    <property type="match status" value="1"/>
</dbReference>
<gene>
    <name evidence="1" type="ORF">DSCA_61030</name>
</gene>
<dbReference type="SUPFAM" id="SSF48537">
    <property type="entry name" value="Phospholipase C/P1 nuclease"/>
    <property type="match status" value="1"/>
</dbReference>
<organism evidence="1 2">
    <name type="scientific">Desulfosarcina alkanivorans</name>
    <dbReference type="NCBI Taxonomy" id="571177"/>
    <lineage>
        <taxon>Bacteria</taxon>
        <taxon>Pseudomonadati</taxon>
        <taxon>Thermodesulfobacteriota</taxon>
        <taxon>Desulfobacteria</taxon>
        <taxon>Desulfobacterales</taxon>
        <taxon>Desulfosarcinaceae</taxon>
        <taxon>Desulfosarcina</taxon>
    </lineage>
</organism>
<protein>
    <submittedName>
        <fullName evidence="1">Uncharacterized protein</fullName>
    </submittedName>
</protein>
<dbReference type="EMBL" id="AP021874">
    <property type="protein sequence ID" value="BBO72173.1"/>
    <property type="molecule type" value="Genomic_DNA"/>
</dbReference>
<name>A0A5K7YVZ6_9BACT</name>
<dbReference type="Proteomes" id="UP000427906">
    <property type="component" value="Chromosome"/>
</dbReference>
<sequence length="362" mass="40941">MVLFCQLIYLPAAIAYKPDVHIKITENAVLESQRVQSALEGAGLLPAGGDLEQTTLKAMNLSEWIQYGASWEDNIQIWWGEPQDIAFCHFYNPVTNQGYTLSSGTEIGQSLIARSHDFTNEWSYEMAKKLYYAALIGDNSEILDGDITRMRPGWVPHLLGPITDMTEEDRDQYFAWTLQALGHTLHLIQDASVPAHTRNDLHGLLEPYEVWTNNKLKYLEENDIFIGDGSNPWTSWNQHTDIIVPDVFMDTNQLDASDTEPISGSGQGIAEYAYANFMSEGTIFTYDLPVKPDDSEFFTNYQSENFNLDVRPVNGRDMTFVYLRNKHPGGVEHLALAGVLHPHPISSAISYDVRWTTNDRKV</sequence>
<dbReference type="AlphaFoldDB" id="A0A5K7YVZ6"/>
<proteinExistence type="predicted"/>
<accession>A0A5K7YVZ6</accession>
<dbReference type="GO" id="GO:0016788">
    <property type="term" value="F:hydrolase activity, acting on ester bonds"/>
    <property type="evidence" value="ECO:0007669"/>
    <property type="project" value="InterPro"/>
</dbReference>